<dbReference type="SUPFAM" id="SSF52172">
    <property type="entry name" value="CheY-like"/>
    <property type="match status" value="1"/>
</dbReference>
<evidence type="ECO:0000256" key="7">
    <source>
        <dbReference type="ARBA" id="ARBA00022840"/>
    </source>
</evidence>
<keyword evidence="3 11" id="KW-0597">Phosphoprotein</keyword>
<dbReference type="InterPro" id="IPR011006">
    <property type="entry name" value="CheY-like_superfamily"/>
</dbReference>
<dbReference type="CDD" id="cd17546">
    <property type="entry name" value="REC_hyHK_CKI1_RcsC-like"/>
    <property type="match status" value="1"/>
</dbReference>
<evidence type="ECO:0000259" key="14">
    <source>
        <dbReference type="PROSITE" id="PS50110"/>
    </source>
</evidence>
<evidence type="ECO:0000313" key="16">
    <source>
        <dbReference type="Proteomes" id="UP000190962"/>
    </source>
</evidence>
<dbReference type="PRINTS" id="PR00344">
    <property type="entry name" value="BCTRLSENSOR"/>
</dbReference>
<evidence type="ECO:0000256" key="4">
    <source>
        <dbReference type="ARBA" id="ARBA00022679"/>
    </source>
</evidence>
<gene>
    <name evidence="15" type="ORF">BOV88_10000</name>
</gene>
<dbReference type="InterPro" id="IPR005467">
    <property type="entry name" value="His_kinase_dom"/>
</dbReference>
<dbReference type="Pfam" id="PF00072">
    <property type="entry name" value="Response_reg"/>
    <property type="match status" value="1"/>
</dbReference>
<dbReference type="AlphaFoldDB" id="A0A1T2FS79"/>
<evidence type="ECO:0000256" key="6">
    <source>
        <dbReference type="ARBA" id="ARBA00022777"/>
    </source>
</evidence>
<keyword evidence="5" id="KW-0547">Nucleotide-binding</keyword>
<accession>A0A1T2FS79</accession>
<evidence type="ECO:0000256" key="5">
    <source>
        <dbReference type="ARBA" id="ARBA00022741"/>
    </source>
</evidence>
<dbReference type="PANTHER" id="PTHR45339">
    <property type="entry name" value="HYBRID SIGNAL TRANSDUCTION HISTIDINE KINASE J"/>
    <property type="match status" value="1"/>
</dbReference>
<keyword evidence="7" id="KW-0067">ATP-binding</keyword>
<dbReference type="InterPro" id="IPR036097">
    <property type="entry name" value="HisK_dim/P_sf"/>
</dbReference>
<feature type="transmembrane region" description="Helical" evidence="12">
    <location>
        <begin position="152"/>
        <end position="171"/>
    </location>
</feature>
<dbReference type="PANTHER" id="PTHR45339:SF1">
    <property type="entry name" value="HYBRID SIGNAL TRANSDUCTION HISTIDINE KINASE J"/>
    <property type="match status" value="1"/>
</dbReference>
<dbReference type="SMART" id="SM00388">
    <property type="entry name" value="HisKA"/>
    <property type="match status" value="1"/>
</dbReference>
<evidence type="ECO:0000256" key="1">
    <source>
        <dbReference type="ARBA" id="ARBA00000085"/>
    </source>
</evidence>
<keyword evidence="12" id="KW-0812">Transmembrane</keyword>
<dbReference type="InterPro" id="IPR001789">
    <property type="entry name" value="Sig_transdc_resp-reg_receiver"/>
</dbReference>
<feature type="domain" description="Histidine kinase" evidence="13">
    <location>
        <begin position="252"/>
        <end position="474"/>
    </location>
</feature>
<evidence type="ECO:0000256" key="10">
    <source>
        <dbReference type="ARBA" id="ARBA00068150"/>
    </source>
</evidence>
<dbReference type="EC" id="2.7.13.3" evidence="2"/>
<feature type="domain" description="Response regulatory" evidence="14">
    <location>
        <begin position="504"/>
        <end position="622"/>
    </location>
</feature>
<protein>
    <recommendedName>
        <fullName evidence="10">Sensory/regulatory protein RpfC</fullName>
        <ecNumber evidence="2">2.7.13.3</ecNumber>
    </recommendedName>
</protein>
<proteinExistence type="predicted"/>
<keyword evidence="12" id="KW-1133">Transmembrane helix</keyword>
<sequence length="634" mass="70421">MPGNTSAMQNKQDETNLNWVSPEVRLQSDRDLANRSITGIFIYLFGWLLVVISTDIVPYSPTLVYGAGIFLLVIGLGRLILAIGFDAIYSKNVEVWQLLFGIGMFVSATIYGLFSAWSAYRLGMTIELLIIVISIVMLVSDGSISLSPGKRLFVLFSGLLILPMVGVLISFRQTDSYMIAFMLILFQIILSLYAMSVYNSYWRELFHKELLDLKLIELEASKTETDRANASLEAAIKEAAIANSAKSQFLVNISHEIRTPMNAIIGMSHLALQTNLDDIQSNYINKIHLSAENLLGVLNDILDFSKIESGNLEMEHIDFRLEDLIDNVSNILRLKSEEKEVQFDVTIEQNIPTALVGDSLRLGQVLLNLCNNAVNFTGSGGSVTLGAELVDRESGLVTLHFSVKDTGIGLNPEQQKTLFQPFKKADTSSNREYGGTGLGLSICKQLIELMEGDIWIESELDKGSTFHFTVRLKEQQGEPSLRRSEQGIDNSGQNTAIERLKGAKLLLVEDNLFNMEIVREVLVSNGLVVEEATNGKEAVELISSSGEDFDGVLMDCQMPVMDGYMATRKIREMDKYLDLPILALTANVMQEDRKKALDAGMNDLIGKPFNINELFSTMAKWITPANRPGKTRPE</sequence>
<evidence type="ECO:0000256" key="9">
    <source>
        <dbReference type="ARBA" id="ARBA00064003"/>
    </source>
</evidence>
<dbReference type="InterPro" id="IPR003594">
    <property type="entry name" value="HATPase_dom"/>
</dbReference>
<name>A0A1T2FS79_SOVGS</name>
<evidence type="ECO:0000256" key="11">
    <source>
        <dbReference type="PROSITE-ProRule" id="PRU00169"/>
    </source>
</evidence>
<dbReference type="Pfam" id="PF02518">
    <property type="entry name" value="HATPase_c"/>
    <property type="match status" value="1"/>
</dbReference>
<dbReference type="GeneID" id="86991827"/>
<evidence type="ECO:0000256" key="8">
    <source>
        <dbReference type="ARBA" id="ARBA00023012"/>
    </source>
</evidence>
<dbReference type="PROSITE" id="PS50109">
    <property type="entry name" value="HIS_KIN"/>
    <property type="match status" value="1"/>
</dbReference>
<evidence type="ECO:0000256" key="3">
    <source>
        <dbReference type="ARBA" id="ARBA00022553"/>
    </source>
</evidence>
<dbReference type="FunFam" id="3.30.565.10:FF:000010">
    <property type="entry name" value="Sensor histidine kinase RcsC"/>
    <property type="match status" value="1"/>
</dbReference>
<dbReference type="SUPFAM" id="SSF47384">
    <property type="entry name" value="Homodimeric domain of signal transducing histidine kinase"/>
    <property type="match status" value="1"/>
</dbReference>
<comment type="subunit">
    <text evidence="9">At low DSF concentrations, interacts with RpfF.</text>
</comment>
<keyword evidence="8" id="KW-0902">Two-component regulatory system</keyword>
<feature type="transmembrane region" description="Helical" evidence="12">
    <location>
        <begin position="95"/>
        <end position="114"/>
    </location>
</feature>
<keyword evidence="12" id="KW-0472">Membrane</keyword>
<dbReference type="Pfam" id="PF00512">
    <property type="entry name" value="HisKA"/>
    <property type="match status" value="1"/>
</dbReference>
<dbReference type="CDD" id="cd00082">
    <property type="entry name" value="HisKA"/>
    <property type="match status" value="1"/>
</dbReference>
<dbReference type="SMART" id="SM00448">
    <property type="entry name" value="REC"/>
    <property type="match status" value="1"/>
</dbReference>
<dbReference type="Gene3D" id="3.40.50.2300">
    <property type="match status" value="1"/>
</dbReference>
<dbReference type="GO" id="GO:0000155">
    <property type="term" value="F:phosphorelay sensor kinase activity"/>
    <property type="evidence" value="ECO:0007669"/>
    <property type="project" value="InterPro"/>
</dbReference>
<dbReference type="CDD" id="cd16922">
    <property type="entry name" value="HATPase_EvgS-ArcB-TorS-like"/>
    <property type="match status" value="1"/>
</dbReference>
<dbReference type="GO" id="GO:0005524">
    <property type="term" value="F:ATP binding"/>
    <property type="evidence" value="ECO:0007669"/>
    <property type="project" value="UniProtKB-KW"/>
</dbReference>
<dbReference type="PROSITE" id="PS50110">
    <property type="entry name" value="RESPONSE_REGULATORY"/>
    <property type="match status" value="1"/>
</dbReference>
<organism evidence="15 16">
    <name type="scientific">Solemya velum gill symbiont</name>
    <dbReference type="NCBI Taxonomy" id="2340"/>
    <lineage>
        <taxon>Bacteria</taxon>
        <taxon>Pseudomonadati</taxon>
        <taxon>Pseudomonadota</taxon>
        <taxon>Gammaproteobacteria</taxon>
        <taxon>sulfur-oxidizing symbionts</taxon>
    </lineage>
</organism>
<dbReference type="RefSeq" id="WP_078453272.1">
    <property type="nucleotide sequence ID" value="NZ_MPNZ01000001.1"/>
</dbReference>
<dbReference type="Gene3D" id="3.30.565.10">
    <property type="entry name" value="Histidine kinase-like ATPase, C-terminal domain"/>
    <property type="match status" value="1"/>
</dbReference>
<comment type="catalytic activity">
    <reaction evidence="1">
        <text>ATP + protein L-histidine = ADP + protein N-phospho-L-histidine.</text>
        <dbReference type="EC" id="2.7.13.3"/>
    </reaction>
</comment>
<feature type="transmembrane region" description="Helical" evidence="12">
    <location>
        <begin position="63"/>
        <end position="83"/>
    </location>
</feature>
<feature type="transmembrane region" description="Helical" evidence="12">
    <location>
        <begin position="37"/>
        <end position="57"/>
    </location>
</feature>
<comment type="caution">
    <text evidence="15">The sequence shown here is derived from an EMBL/GenBank/DDBJ whole genome shotgun (WGS) entry which is preliminary data.</text>
</comment>
<keyword evidence="6" id="KW-0418">Kinase</keyword>
<dbReference type="EMBL" id="MPNX01000015">
    <property type="protein sequence ID" value="OOY34477.1"/>
    <property type="molecule type" value="Genomic_DNA"/>
</dbReference>
<dbReference type="FunFam" id="1.10.287.130:FF:000002">
    <property type="entry name" value="Two-component osmosensing histidine kinase"/>
    <property type="match status" value="1"/>
</dbReference>
<dbReference type="SMART" id="SM00387">
    <property type="entry name" value="HATPase_c"/>
    <property type="match status" value="1"/>
</dbReference>
<dbReference type="InterPro" id="IPR004358">
    <property type="entry name" value="Sig_transdc_His_kin-like_C"/>
</dbReference>
<feature type="transmembrane region" description="Helical" evidence="12">
    <location>
        <begin position="120"/>
        <end position="140"/>
    </location>
</feature>
<evidence type="ECO:0000256" key="2">
    <source>
        <dbReference type="ARBA" id="ARBA00012438"/>
    </source>
</evidence>
<evidence type="ECO:0000259" key="13">
    <source>
        <dbReference type="PROSITE" id="PS50109"/>
    </source>
</evidence>
<feature type="transmembrane region" description="Helical" evidence="12">
    <location>
        <begin position="177"/>
        <end position="198"/>
    </location>
</feature>
<evidence type="ECO:0000256" key="12">
    <source>
        <dbReference type="SAM" id="Phobius"/>
    </source>
</evidence>
<dbReference type="SUPFAM" id="SSF55874">
    <property type="entry name" value="ATPase domain of HSP90 chaperone/DNA topoisomerase II/histidine kinase"/>
    <property type="match status" value="1"/>
</dbReference>
<dbReference type="InterPro" id="IPR036890">
    <property type="entry name" value="HATPase_C_sf"/>
</dbReference>
<keyword evidence="4" id="KW-0808">Transferase</keyword>
<reference evidence="15 16" key="1">
    <citation type="submission" date="2016-11" db="EMBL/GenBank/DDBJ databases">
        <title>Mixed transmission modes and dynamic genome evolution in an obligate animal-bacterial symbiosis.</title>
        <authorList>
            <person name="Russell S.L."/>
            <person name="Corbett-Detig R.B."/>
            <person name="Cavanaugh C.M."/>
        </authorList>
    </citation>
    <scope>NUCLEOTIDE SEQUENCE [LARGE SCALE GENOMIC DNA]</scope>
    <source>
        <strain evidence="15">MA-KB16</strain>
    </source>
</reference>
<evidence type="ECO:0000313" key="15">
    <source>
        <dbReference type="EMBL" id="OOY34477.1"/>
    </source>
</evidence>
<dbReference type="Proteomes" id="UP000190962">
    <property type="component" value="Unassembled WGS sequence"/>
</dbReference>
<dbReference type="InterPro" id="IPR003661">
    <property type="entry name" value="HisK_dim/P_dom"/>
</dbReference>
<dbReference type="Gene3D" id="1.10.287.130">
    <property type="match status" value="1"/>
</dbReference>
<feature type="modified residue" description="4-aspartylphosphate" evidence="11">
    <location>
        <position position="555"/>
    </location>
</feature>